<keyword evidence="6 8" id="KW-1133">Transmembrane helix</keyword>
<dbReference type="Proteomes" id="UP000285120">
    <property type="component" value="Unassembled WGS sequence"/>
</dbReference>
<keyword evidence="10" id="KW-1185">Reference proteome</keyword>
<feature type="transmembrane region" description="Helical" evidence="8">
    <location>
        <begin position="216"/>
        <end position="238"/>
    </location>
</feature>
<feature type="transmembrane region" description="Helical" evidence="8">
    <location>
        <begin position="33"/>
        <end position="54"/>
    </location>
</feature>
<evidence type="ECO:0000256" key="3">
    <source>
        <dbReference type="ARBA" id="ARBA00022448"/>
    </source>
</evidence>
<dbReference type="InterPro" id="IPR002549">
    <property type="entry name" value="AI-2E-like"/>
</dbReference>
<keyword evidence="4" id="KW-1003">Cell membrane</keyword>
<evidence type="ECO:0000256" key="7">
    <source>
        <dbReference type="ARBA" id="ARBA00023136"/>
    </source>
</evidence>
<comment type="similarity">
    <text evidence="2">Belongs to the autoinducer-2 exporter (AI-2E) (TC 2.A.86) family.</text>
</comment>
<dbReference type="OrthoDB" id="9793390at2"/>
<evidence type="ECO:0000256" key="4">
    <source>
        <dbReference type="ARBA" id="ARBA00022475"/>
    </source>
</evidence>
<sequence>MPKGKYFNIGYGILLAFLIIFLGTLIDFIFAPIVILVSTLFAPILIAGVLFYIFRPIVNLLSKKLPRGLSILILYLVFAGILTGLVYFVGPIIQNQVASLIEGIPTFVDEAQQLLNTVSQQPWFQSALDQAGYSSLDGLLSDLSTYLTDFISGIGGNIIGIITSIAGALVVAVVIPFVLYYMLKEGKGAPAMILKLLPKKQEEEGFRILRDMDRALGSYIVGQVLVSICVGILIYIGYIIIGLEYALILALIAMVTNVIPFVGPWIGTFPGFIVGLFQDPLMGLLVIVVAVAVQMVESNLISPQIMGKRLHIHPVTIILLLLVASEFAGLLGLILAVPAYAVGKVIVTHTFRLIKLRNRKASMEEYEAQQGIKN</sequence>
<evidence type="ECO:0000256" key="5">
    <source>
        <dbReference type="ARBA" id="ARBA00022692"/>
    </source>
</evidence>
<dbReference type="PANTHER" id="PTHR21716">
    <property type="entry name" value="TRANSMEMBRANE PROTEIN"/>
    <property type="match status" value="1"/>
</dbReference>
<gene>
    <name evidence="9" type="ORF">ATL39_1322</name>
</gene>
<name>A0A419V6Z6_9BACL</name>
<keyword evidence="5 8" id="KW-0812">Transmembrane</keyword>
<evidence type="ECO:0000313" key="9">
    <source>
        <dbReference type="EMBL" id="RKD75621.1"/>
    </source>
</evidence>
<protein>
    <submittedName>
        <fullName evidence="9">Putative PurR-regulated permease PerM</fullName>
    </submittedName>
</protein>
<feature type="transmembrane region" description="Helical" evidence="8">
    <location>
        <begin position="272"/>
        <end position="296"/>
    </location>
</feature>
<feature type="transmembrane region" description="Helical" evidence="8">
    <location>
        <begin position="6"/>
        <end position="26"/>
    </location>
</feature>
<feature type="transmembrane region" description="Helical" evidence="8">
    <location>
        <begin position="245"/>
        <end position="266"/>
    </location>
</feature>
<dbReference type="PANTHER" id="PTHR21716:SF53">
    <property type="entry name" value="PERMEASE PERM-RELATED"/>
    <property type="match status" value="1"/>
</dbReference>
<dbReference type="RefSeq" id="WP_120192485.1">
    <property type="nucleotide sequence ID" value="NZ_RAPK01000007.1"/>
</dbReference>
<evidence type="ECO:0000256" key="6">
    <source>
        <dbReference type="ARBA" id="ARBA00022989"/>
    </source>
</evidence>
<dbReference type="EMBL" id="RAPK01000007">
    <property type="protein sequence ID" value="RKD75621.1"/>
    <property type="molecule type" value="Genomic_DNA"/>
</dbReference>
<dbReference type="GO" id="GO:0005886">
    <property type="term" value="C:plasma membrane"/>
    <property type="evidence" value="ECO:0007669"/>
    <property type="project" value="UniProtKB-SubCell"/>
</dbReference>
<proteinExistence type="inferred from homology"/>
<evidence type="ECO:0000256" key="1">
    <source>
        <dbReference type="ARBA" id="ARBA00004651"/>
    </source>
</evidence>
<keyword evidence="7 8" id="KW-0472">Membrane</keyword>
<evidence type="ECO:0000256" key="2">
    <source>
        <dbReference type="ARBA" id="ARBA00009773"/>
    </source>
</evidence>
<feature type="transmembrane region" description="Helical" evidence="8">
    <location>
        <begin position="158"/>
        <end position="183"/>
    </location>
</feature>
<organism evidence="9 10">
    <name type="scientific">Sinobaca qinghaiensis</name>
    <dbReference type="NCBI Taxonomy" id="342944"/>
    <lineage>
        <taxon>Bacteria</taxon>
        <taxon>Bacillati</taxon>
        <taxon>Bacillota</taxon>
        <taxon>Bacilli</taxon>
        <taxon>Bacillales</taxon>
        <taxon>Sporolactobacillaceae</taxon>
        <taxon>Sinobaca</taxon>
    </lineage>
</organism>
<evidence type="ECO:0000313" key="10">
    <source>
        <dbReference type="Proteomes" id="UP000285120"/>
    </source>
</evidence>
<reference evidence="9 10" key="1">
    <citation type="submission" date="2018-09" db="EMBL/GenBank/DDBJ databases">
        <title>Genomic Encyclopedia of Archaeal and Bacterial Type Strains, Phase II (KMG-II): from individual species to whole genera.</title>
        <authorList>
            <person name="Goeker M."/>
        </authorList>
    </citation>
    <scope>NUCLEOTIDE SEQUENCE [LARGE SCALE GENOMIC DNA]</scope>
    <source>
        <strain evidence="9 10">DSM 17008</strain>
    </source>
</reference>
<dbReference type="AlphaFoldDB" id="A0A419V6Z6"/>
<dbReference type="Pfam" id="PF01594">
    <property type="entry name" value="AI-2E_transport"/>
    <property type="match status" value="1"/>
</dbReference>
<feature type="transmembrane region" description="Helical" evidence="8">
    <location>
        <begin position="317"/>
        <end position="341"/>
    </location>
</feature>
<comment type="subcellular location">
    <subcellularLocation>
        <location evidence="1">Cell membrane</location>
        <topology evidence="1">Multi-pass membrane protein</topology>
    </subcellularLocation>
</comment>
<accession>A0A419V6Z6</accession>
<keyword evidence="3" id="KW-0813">Transport</keyword>
<feature type="transmembrane region" description="Helical" evidence="8">
    <location>
        <begin position="69"/>
        <end position="90"/>
    </location>
</feature>
<dbReference type="GO" id="GO:0055085">
    <property type="term" value="P:transmembrane transport"/>
    <property type="evidence" value="ECO:0007669"/>
    <property type="project" value="TreeGrafter"/>
</dbReference>
<evidence type="ECO:0000256" key="8">
    <source>
        <dbReference type="SAM" id="Phobius"/>
    </source>
</evidence>
<comment type="caution">
    <text evidence="9">The sequence shown here is derived from an EMBL/GenBank/DDBJ whole genome shotgun (WGS) entry which is preliminary data.</text>
</comment>